<protein>
    <submittedName>
        <fullName evidence="1">SFRICE_015807</fullName>
    </submittedName>
</protein>
<gene>
    <name evidence="1" type="ORF">SFRICE_015807</name>
</gene>
<dbReference type="EMBL" id="ODYU01001779">
    <property type="protein sequence ID" value="SOQ38452.1"/>
    <property type="molecule type" value="Genomic_DNA"/>
</dbReference>
<sequence length="79" mass="9144">MEYNFTYISSLHLSPKGYAEVHITPGVDQSQLTAPVHEHDTYTSTIQLNHIGKIILLRKRRSEQIYNNLKIEFSAMHMS</sequence>
<evidence type="ECO:0000313" key="1">
    <source>
        <dbReference type="EMBL" id="SOQ38452.1"/>
    </source>
</evidence>
<proteinExistence type="predicted"/>
<name>A0A2H1VDH1_SPOFR</name>
<accession>A0A2H1VDH1</accession>
<organism evidence="1">
    <name type="scientific">Spodoptera frugiperda</name>
    <name type="common">Fall armyworm</name>
    <dbReference type="NCBI Taxonomy" id="7108"/>
    <lineage>
        <taxon>Eukaryota</taxon>
        <taxon>Metazoa</taxon>
        <taxon>Ecdysozoa</taxon>
        <taxon>Arthropoda</taxon>
        <taxon>Hexapoda</taxon>
        <taxon>Insecta</taxon>
        <taxon>Pterygota</taxon>
        <taxon>Neoptera</taxon>
        <taxon>Endopterygota</taxon>
        <taxon>Lepidoptera</taxon>
        <taxon>Glossata</taxon>
        <taxon>Ditrysia</taxon>
        <taxon>Noctuoidea</taxon>
        <taxon>Noctuidae</taxon>
        <taxon>Amphipyrinae</taxon>
        <taxon>Spodoptera</taxon>
    </lineage>
</organism>
<dbReference type="AlphaFoldDB" id="A0A2H1VDH1"/>
<reference evidence="1" key="1">
    <citation type="submission" date="2016-07" db="EMBL/GenBank/DDBJ databases">
        <authorList>
            <person name="Bretaudeau A."/>
        </authorList>
    </citation>
    <scope>NUCLEOTIDE SEQUENCE</scope>
    <source>
        <strain evidence="1">Rice</strain>
        <tissue evidence="1">Whole body</tissue>
    </source>
</reference>